<gene>
    <name evidence="1" type="ORF">BDP27DRAFT_1361240</name>
</gene>
<evidence type="ECO:0000313" key="2">
    <source>
        <dbReference type="Proteomes" id="UP000772434"/>
    </source>
</evidence>
<dbReference type="EMBL" id="JADNRY010000026">
    <property type="protein sequence ID" value="KAF9072176.1"/>
    <property type="molecule type" value="Genomic_DNA"/>
</dbReference>
<organism evidence="1 2">
    <name type="scientific">Rhodocollybia butyracea</name>
    <dbReference type="NCBI Taxonomy" id="206335"/>
    <lineage>
        <taxon>Eukaryota</taxon>
        <taxon>Fungi</taxon>
        <taxon>Dikarya</taxon>
        <taxon>Basidiomycota</taxon>
        <taxon>Agaricomycotina</taxon>
        <taxon>Agaricomycetes</taxon>
        <taxon>Agaricomycetidae</taxon>
        <taxon>Agaricales</taxon>
        <taxon>Marasmiineae</taxon>
        <taxon>Omphalotaceae</taxon>
        <taxon>Rhodocollybia</taxon>
    </lineage>
</organism>
<protein>
    <submittedName>
        <fullName evidence="1">Uncharacterized protein</fullName>
    </submittedName>
</protein>
<dbReference type="Proteomes" id="UP000772434">
    <property type="component" value="Unassembled WGS sequence"/>
</dbReference>
<keyword evidence="2" id="KW-1185">Reference proteome</keyword>
<reference evidence="1" key="1">
    <citation type="submission" date="2020-11" db="EMBL/GenBank/DDBJ databases">
        <authorList>
            <consortium name="DOE Joint Genome Institute"/>
            <person name="Ahrendt S."/>
            <person name="Riley R."/>
            <person name="Andreopoulos W."/>
            <person name="Labutti K."/>
            <person name="Pangilinan J."/>
            <person name="Ruiz-Duenas F.J."/>
            <person name="Barrasa J.M."/>
            <person name="Sanchez-Garcia M."/>
            <person name="Camarero S."/>
            <person name="Miyauchi S."/>
            <person name="Serrano A."/>
            <person name="Linde D."/>
            <person name="Babiker R."/>
            <person name="Drula E."/>
            <person name="Ayuso-Fernandez I."/>
            <person name="Pacheco R."/>
            <person name="Padilla G."/>
            <person name="Ferreira P."/>
            <person name="Barriuso J."/>
            <person name="Kellner H."/>
            <person name="Castanera R."/>
            <person name="Alfaro M."/>
            <person name="Ramirez L."/>
            <person name="Pisabarro A.G."/>
            <person name="Kuo A."/>
            <person name="Tritt A."/>
            <person name="Lipzen A."/>
            <person name="He G."/>
            <person name="Yan M."/>
            <person name="Ng V."/>
            <person name="Cullen D."/>
            <person name="Martin F."/>
            <person name="Rosso M.-N."/>
            <person name="Henrissat B."/>
            <person name="Hibbett D."/>
            <person name="Martinez A.T."/>
            <person name="Grigoriev I.V."/>
        </authorList>
    </citation>
    <scope>NUCLEOTIDE SEQUENCE</scope>
    <source>
        <strain evidence="1">AH 40177</strain>
    </source>
</reference>
<dbReference type="OrthoDB" id="3011999at2759"/>
<dbReference type="AlphaFoldDB" id="A0A9P5PZC8"/>
<accession>A0A9P5PZC8</accession>
<name>A0A9P5PZC8_9AGAR</name>
<evidence type="ECO:0000313" key="1">
    <source>
        <dbReference type="EMBL" id="KAF9072176.1"/>
    </source>
</evidence>
<comment type="caution">
    <text evidence="1">The sequence shown here is derived from an EMBL/GenBank/DDBJ whole genome shotgun (WGS) entry which is preliminary data.</text>
</comment>
<sequence length="144" mass="15539">MSMQGGNEVGEWMQHHHSVQPGRNGQEIHVFTIGVEDVFGGSSSKKSWTISVPLGFVVFTFEVSIDIATGSFSVCAYVKVPLYPQIELGCVTGSLIGGASMSFEGGITSGSLRFYMKDKWLGLEYDVNVLGMPYAGDVKLIPIP</sequence>
<proteinExistence type="predicted"/>